<dbReference type="EMBL" id="CP115965">
    <property type="protein sequence ID" value="WZW99490.1"/>
    <property type="molecule type" value="Genomic_DNA"/>
</dbReference>
<dbReference type="PANTHER" id="PTHR23416:SF78">
    <property type="entry name" value="LIPOPOLYSACCHARIDE BIOSYNTHESIS O-ACETYL TRANSFERASE WBBJ-RELATED"/>
    <property type="match status" value="1"/>
</dbReference>
<keyword evidence="3" id="KW-1185">Reference proteome</keyword>
<dbReference type="InterPro" id="IPR011004">
    <property type="entry name" value="Trimer_LpxA-like_sf"/>
</dbReference>
<proteinExistence type="predicted"/>
<dbReference type="GO" id="GO:0016746">
    <property type="term" value="F:acyltransferase activity"/>
    <property type="evidence" value="ECO:0007669"/>
    <property type="project" value="UniProtKB-KW"/>
</dbReference>
<keyword evidence="2" id="KW-0012">Acyltransferase</keyword>
<dbReference type="Proteomes" id="UP001434337">
    <property type="component" value="Chromosome"/>
</dbReference>
<reference evidence="2 3" key="1">
    <citation type="journal article" date="2023" name="Environ Microbiome">
        <title>A coral-associated actinobacterium mitigates coral bleaching under heat stress.</title>
        <authorList>
            <person name="Li J."/>
            <person name="Zou Y."/>
            <person name="Li Q."/>
            <person name="Zhang J."/>
            <person name="Bourne D.G."/>
            <person name="Lyu Y."/>
            <person name="Liu C."/>
            <person name="Zhang S."/>
        </authorList>
    </citation>
    <scope>NUCLEOTIDE SEQUENCE [LARGE SCALE GENOMIC DNA]</scope>
    <source>
        <strain evidence="2 3">SCSIO 13291</strain>
    </source>
</reference>
<dbReference type="CDD" id="cd04647">
    <property type="entry name" value="LbH_MAT_like"/>
    <property type="match status" value="1"/>
</dbReference>
<evidence type="ECO:0000256" key="1">
    <source>
        <dbReference type="SAM" id="MobiDB-lite"/>
    </source>
</evidence>
<dbReference type="SUPFAM" id="SSF51161">
    <property type="entry name" value="Trimeric LpxA-like enzymes"/>
    <property type="match status" value="1"/>
</dbReference>
<dbReference type="InterPro" id="IPR051159">
    <property type="entry name" value="Hexapeptide_acetyltransf"/>
</dbReference>
<keyword evidence="2" id="KW-0808">Transferase</keyword>
<sequence length="205" mass="21076">MNVVWLTSVAKGVARDVRDGALALAHLHRARGDHPGALIARDVRVRGRLDRLRLGTGVAVFGPSTLSVEDGGGLTGSALQIGEGTYVGEFANIRTAGAPIRIGRGCLLAQGVTIVGSNHGTGADRPIVEQEWHGDGVEIGDDVWLGAGVTVLPGARIGDGCVVAAHAVVRGRIEPLTIVGGVPARPLGRRSRDADEASAPVPVHP</sequence>
<organism evidence="2 3">
    <name type="scientific">Propioniciclava soli</name>
    <dbReference type="NCBI Taxonomy" id="2775081"/>
    <lineage>
        <taxon>Bacteria</taxon>
        <taxon>Bacillati</taxon>
        <taxon>Actinomycetota</taxon>
        <taxon>Actinomycetes</taxon>
        <taxon>Propionibacteriales</taxon>
        <taxon>Propionibacteriaceae</taxon>
        <taxon>Propioniciclava</taxon>
    </lineage>
</organism>
<evidence type="ECO:0000313" key="2">
    <source>
        <dbReference type="EMBL" id="WZW99490.1"/>
    </source>
</evidence>
<protein>
    <submittedName>
        <fullName evidence="2">Acyltransferase</fullName>
    </submittedName>
</protein>
<accession>A0ABZ3C9N4</accession>
<dbReference type="Pfam" id="PF00132">
    <property type="entry name" value="Hexapep"/>
    <property type="match status" value="1"/>
</dbReference>
<gene>
    <name evidence="2" type="ORF">PCC79_04655</name>
</gene>
<dbReference type="Gene3D" id="2.160.10.10">
    <property type="entry name" value="Hexapeptide repeat proteins"/>
    <property type="match status" value="1"/>
</dbReference>
<dbReference type="RefSeq" id="WP_342373145.1">
    <property type="nucleotide sequence ID" value="NZ_CP115965.1"/>
</dbReference>
<evidence type="ECO:0000313" key="3">
    <source>
        <dbReference type="Proteomes" id="UP001434337"/>
    </source>
</evidence>
<feature type="region of interest" description="Disordered" evidence="1">
    <location>
        <begin position="185"/>
        <end position="205"/>
    </location>
</feature>
<dbReference type="PANTHER" id="PTHR23416">
    <property type="entry name" value="SIALIC ACID SYNTHASE-RELATED"/>
    <property type="match status" value="1"/>
</dbReference>
<name>A0ABZ3C9N4_9ACTN</name>
<dbReference type="InterPro" id="IPR001451">
    <property type="entry name" value="Hexapep"/>
</dbReference>